<proteinExistence type="inferred from homology"/>
<evidence type="ECO:0000259" key="15">
    <source>
        <dbReference type="Pfam" id="PF07715"/>
    </source>
</evidence>
<feature type="domain" description="TonB-dependent receptor plug" evidence="15">
    <location>
        <begin position="54"/>
        <end position="165"/>
    </location>
</feature>
<evidence type="ECO:0000256" key="13">
    <source>
        <dbReference type="SAM" id="SignalP"/>
    </source>
</evidence>
<dbReference type="AlphaFoldDB" id="A0A7W6PWX4"/>
<evidence type="ECO:0000256" key="12">
    <source>
        <dbReference type="RuleBase" id="RU003357"/>
    </source>
</evidence>
<evidence type="ECO:0000313" key="17">
    <source>
        <dbReference type="Proteomes" id="UP000590524"/>
    </source>
</evidence>
<dbReference type="Proteomes" id="UP000590524">
    <property type="component" value="Unassembled WGS sequence"/>
</dbReference>
<reference evidence="16 17" key="1">
    <citation type="submission" date="2020-08" db="EMBL/GenBank/DDBJ databases">
        <title>Genomic Encyclopedia of Type Strains, Phase IV (KMG-IV): sequencing the most valuable type-strain genomes for metagenomic binning, comparative biology and taxonomic classification.</title>
        <authorList>
            <person name="Goeker M."/>
        </authorList>
    </citation>
    <scope>NUCLEOTIDE SEQUENCE [LARGE SCALE GENOMIC DNA]</scope>
    <source>
        <strain evidence="16 17">DSM 19371</strain>
    </source>
</reference>
<evidence type="ECO:0000256" key="2">
    <source>
        <dbReference type="ARBA" id="ARBA00022448"/>
    </source>
</evidence>
<evidence type="ECO:0000256" key="10">
    <source>
        <dbReference type="ARBA" id="ARBA00023237"/>
    </source>
</evidence>
<keyword evidence="8 12" id="KW-0798">TonB box</keyword>
<dbReference type="GO" id="GO:0006826">
    <property type="term" value="P:iron ion transport"/>
    <property type="evidence" value="ECO:0007669"/>
    <property type="project" value="UniProtKB-KW"/>
</dbReference>
<evidence type="ECO:0000256" key="9">
    <source>
        <dbReference type="ARBA" id="ARBA00023136"/>
    </source>
</evidence>
<evidence type="ECO:0000256" key="6">
    <source>
        <dbReference type="ARBA" id="ARBA00023004"/>
    </source>
</evidence>
<keyword evidence="3 11" id="KW-1134">Transmembrane beta strand</keyword>
<dbReference type="PROSITE" id="PS52016">
    <property type="entry name" value="TONB_DEPENDENT_REC_3"/>
    <property type="match status" value="1"/>
</dbReference>
<dbReference type="Pfam" id="PF07715">
    <property type="entry name" value="Plug"/>
    <property type="match status" value="1"/>
</dbReference>
<keyword evidence="16" id="KW-0675">Receptor</keyword>
<evidence type="ECO:0000256" key="1">
    <source>
        <dbReference type="ARBA" id="ARBA00004571"/>
    </source>
</evidence>
<evidence type="ECO:0000256" key="7">
    <source>
        <dbReference type="ARBA" id="ARBA00023065"/>
    </source>
</evidence>
<gene>
    <name evidence="16" type="ORF">GGQ90_002476</name>
</gene>
<accession>A0A7W6PWX4</accession>
<dbReference type="EMBL" id="JACIEU010000009">
    <property type="protein sequence ID" value="MBB4148692.1"/>
    <property type="molecule type" value="Genomic_DNA"/>
</dbReference>
<evidence type="ECO:0000256" key="4">
    <source>
        <dbReference type="ARBA" id="ARBA00022496"/>
    </source>
</evidence>
<dbReference type="CDD" id="cd01347">
    <property type="entry name" value="ligand_gated_channel"/>
    <property type="match status" value="1"/>
</dbReference>
<evidence type="ECO:0000259" key="14">
    <source>
        <dbReference type="Pfam" id="PF00593"/>
    </source>
</evidence>
<dbReference type="SUPFAM" id="SSF56935">
    <property type="entry name" value="Porins"/>
    <property type="match status" value="1"/>
</dbReference>
<sequence length="764" mass="82734">MSHIFRKRVLNPWKAGSAMSCMAVAIICGTPQAQAQEQDQGEIVVTALKRNTRVQDTPIAITAVTGASLEAAGTTSFTELTRDTPSLRIVDGGPGNRRVILRGVTAAGEPTVGVYYDEAPVSGSVGTTSDAAGATPDFRIFDVERAEVLRGPQGTLYGSGSMGGTLRIIFNKPKTDKIEAAFASTMSAAEGGSMGASFDGMLNLPLIEDKLAIRIVGNATQVAGYVDNSYYGYKNINDPYTYGGRIMLRFTPTERLTLDLSANYEKASGGSPRWYAETGKRWTTDARAESGNYDTNRIYNGTLNYDFGPVVLTAISTYTDRDRIVVGDVSDTFNGRDTAARCQTYRGNGAACSADVLADYLADTRALLSSSLYQPQSVKNWLNEIRLSSTGDGPLNWTVGLFSEDRKTVVRSTLLKANPETGFLYDPDDIDNLAYDRTINDKLKQKAAFAEISYKLFDKLTLTAGARYYDYKKTVGGRIDMGQEHYASVVTPYTEAESSEDGVLTKFNISYQATPDVMVYAQAAQGFRPGGVNQVIGLSAALAAYTSDSLWNYELGFKSKILPRTYLNMAAYQIDWSNMQVSARTAGTGSVFGLISNVGASRIRGLEAEFSTEIAGISFSANGSYTDAKLTEDQVSTIVVASGRKGDRIANVPKWNFGGSAEYKHMLTSALDAVIRTDVSYNGSSYSTISPTDTYRRRLDDYTLTNLRLGVQASDNNWGAHLFLNNLFNELAVVSSSSSSNTGGKTVVFTAPPRTYGINLTKKF</sequence>
<comment type="similarity">
    <text evidence="11 12">Belongs to the TonB-dependent receptor family.</text>
</comment>
<comment type="caution">
    <text evidence="16">The sequence shown here is derived from an EMBL/GenBank/DDBJ whole genome shotgun (WGS) entry which is preliminary data.</text>
</comment>
<keyword evidence="17" id="KW-1185">Reference proteome</keyword>
<dbReference type="InterPro" id="IPR000531">
    <property type="entry name" value="Beta-barrel_TonB"/>
</dbReference>
<dbReference type="PANTHER" id="PTHR32552:SF81">
    <property type="entry name" value="TONB-DEPENDENT OUTER MEMBRANE RECEPTOR"/>
    <property type="match status" value="1"/>
</dbReference>
<organism evidence="16 17">
    <name type="scientific">Sphingobium scionense</name>
    <dbReference type="NCBI Taxonomy" id="1404341"/>
    <lineage>
        <taxon>Bacteria</taxon>
        <taxon>Pseudomonadati</taxon>
        <taxon>Pseudomonadota</taxon>
        <taxon>Alphaproteobacteria</taxon>
        <taxon>Sphingomonadales</taxon>
        <taxon>Sphingomonadaceae</taxon>
        <taxon>Sphingobium</taxon>
    </lineage>
</organism>
<comment type="subcellular location">
    <subcellularLocation>
        <location evidence="1 11">Cell outer membrane</location>
        <topology evidence="1 11">Multi-pass membrane protein</topology>
    </subcellularLocation>
</comment>
<keyword evidence="2 11" id="KW-0813">Transport</keyword>
<evidence type="ECO:0000256" key="5">
    <source>
        <dbReference type="ARBA" id="ARBA00022692"/>
    </source>
</evidence>
<dbReference type="InterPro" id="IPR039426">
    <property type="entry name" value="TonB-dep_rcpt-like"/>
</dbReference>
<keyword evidence="13" id="KW-0732">Signal</keyword>
<keyword evidence="7" id="KW-0406">Ion transport</keyword>
<feature type="domain" description="TonB-dependent receptor-like beta-barrel" evidence="14">
    <location>
        <begin position="232"/>
        <end position="727"/>
    </location>
</feature>
<dbReference type="InterPro" id="IPR036942">
    <property type="entry name" value="Beta-barrel_TonB_sf"/>
</dbReference>
<keyword evidence="4" id="KW-0410">Iron transport</keyword>
<keyword evidence="5 11" id="KW-0812">Transmembrane</keyword>
<keyword evidence="9 11" id="KW-0472">Membrane</keyword>
<evidence type="ECO:0000256" key="8">
    <source>
        <dbReference type="ARBA" id="ARBA00023077"/>
    </source>
</evidence>
<protein>
    <submittedName>
        <fullName evidence="16">Outer membrane receptor protein involved in Fe transport</fullName>
    </submittedName>
</protein>
<dbReference type="Gene3D" id="2.40.170.20">
    <property type="entry name" value="TonB-dependent receptor, beta-barrel domain"/>
    <property type="match status" value="1"/>
</dbReference>
<evidence type="ECO:0000313" key="16">
    <source>
        <dbReference type="EMBL" id="MBB4148692.1"/>
    </source>
</evidence>
<name>A0A7W6PWX4_9SPHN</name>
<dbReference type="GO" id="GO:0009279">
    <property type="term" value="C:cell outer membrane"/>
    <property type="evidence" value="ECO:0007669"/>
    <property type="project" value="UniProtKB-SubCell"/>
</dbReference>
<keyword evidence="6" id="KW-0408">Iron</keyword>
<dbReference type="InterPro" id="IPR012910">
    <property type="entry name" value="Plug_dom"/>
</dbReference>
<dbReference type="PANTHER" id="PTHR32552">
    <property type="entry name" value="FERRICHROME IRON RECEPTOR-RELATED"/>
    <property type="match status" value="1"/>
</dbReference>
<dbReference type="RefSeq" id="WP_246428229.1">
    <property type="nucleotide sequence ID" value="NZ_JACIEU010000009.1"/>
</dbReference>
<feature type="signal peptide" evidence="13">
    <location>
        <begin position="1"/>
        <end position="35"/>
    </location>
</feature>
<keyword evidence="10 11" id="KW-0998">Cell outer membrane</keyword>
<evidence type="ECO:0000256" key="11">
    <source>
        <dbReference type="PROSITE-ProRule" id="PRU01360"/>
    </source>
</evidence>
<feature type="chain" id="PRO_5030919825" evidence="13">
    <location>
        <begin position="36"/>
        <end position="764"/>
    </location>
</feature>
<dbReference type="Pfam" id="PF00593">
    <property type="entry name" value="TonB_dep_Rec_b-barrel"/>
    <property type="match status" value="1"/>
</dbReference>
<evidence type="ECO:0000256" key="3">
    <source>
        <dbReference type="ARBA" id="ARBA00022452"/>
    </source>
</evidence>